<dbReference type="InterPro" id="IPR003653">
    <property type="entry name" value="Peptidase_C48_C"/>
</dbReference>
<dbReference type="Pfam" id="PF02902">
    <property type="entry name" value="Peptidase_C48"/>
    <property type="match status" value="1"/>
</dbReference>
<dbReference type="Gene3D" id="3.40.395.10">
    <property type="entry name" value="Adenoviral Proteinase, Chain A"/>
    <property type="match status" value="1"/>
</dbReference>
<dbReference type="InterPro" id="IPR038765">
    <property type="entry name" value="Papain-like_cys_pep_sf"/>
</dbReference>
<dbReference type="GO" id="GO:0006508">
    <property type="term" value="P:proteolysis"/>
    <property type="evidence" value="ECO:0007669"/>
    <property type="project" value="UniProtKB-KW"/>
</dbReference>
<comment type="similarity">
    <text evidence="1">Belongs to the peptidase C48 family.</text>
</comment>
<accession>A0A9D4Z4S1</accession>
<sequence>MHIRALQVWKELGGQYKEMDQASFVEEYISGRMKQYMADKDRRLGQIQKRIEEGYDAHKRVHDIPPWLETALDDIDTEDPFQFAPKGEEDHDKSVEKTFEAINTRGDISESLGNLNLDEDHVHTSPSKNKLPIRRGKTSNEPIDVGSPDDCSYMALEFYASYEHLRLEKTGNEICPLSPTRSNRALYRFSSHIPIRLSSIQFGIHVDMDDEVLRFILLNEASTKTMNLFTMWMEHTIAPPNVLNQVMFVDSMWVPVVEASLGKHDGIHVMQNFFGEKDISHCVLTNFSIVIRKHWTLCVMYLSTHMKITSLRGRKHHLLFYDSLGCSAPMDVIPFLHMAMEALGHGASNPIVKHALLEPCSEFEIKLNGIDCGFYVMAAIRYIISSCLGEKSKGWVRKKWFNHDDILMLRKNLHEWCLEVVAKD</sequence>
<evidence type="ECO:0000256" key="1">
    <source>
        <dbReference type="ARBA" id="ARBA00005234"/>
    </source>
</evidence>
<reference evidence="6" key="1">
    <citation type="submission" date="2021-01" db="EMBL/GenBank/DDBJ databases">
        <title>Adiantum capillus-veneris genome.</title>
        <authorList>
            <person name="Fang Y."/>
            <person name="Liao Q."/>
        </authorList>
    </citation>
    <scope>NUCLEOTIDE SEQUENCE</scope>
    <source>
        <strain evidence="6">H3</strain>
        <tissue evidence="6">Leaf</tissue>
    </source>
</reference>
<organism evidence="6 7">
    <name type="scientific">Adiantum capillus-veneris</name>
    <name type="common">Maidenhair fern</name>
    <dbReference type="NCBI Taxonomy" id="13818"/>
    <lineage>
        <taxon>Eukaryota</taxon>
        <taxon>Viridiplantae</taxon>
        <taxon>Streptophyta</taxon>
        <taxon>Embryophyta</taxon>
        <taxon>Tracheophyta</taxon>
        <taxon>Polypodiopsida</taxon>
        <taxon>Polypodiidae</taxon>
        <taxon>Polypodiales</taxon>
        <taxon>Pteridineae</taxon>
        <taxon>Pteridaceae</taxon>
        <taxon>Vittarioideae</taxon>
        <taxon>Adiantum</taxon>
    </lineage>
</organism>
<evidence type="ECO:0000313" key="7">
    <source>
        <dbReference type="Proteomes" id="UP000886520"/>
    </source>
</evidence>
<keyword evidence="2" id="KW-0645">Protease</keyword>
<comment type="caution">
    <text evidence="6">The sequence shown here is derived from an EMBL/GenBank/DDBJ whole genome shotgun (WGS) entry which is preliminary data.</text>
</comment>
<evidence type="ECO:0000313" key="6">
    <source>
        <dbReference type="EMBL" id="KAI5061254.1"/>
    </source>
</evidence>
<dbReference type="Proteomes" id="UP000886520">
    <property type="component" value="Chromosome 23"/>
</dbReference>
<evidence type="ECO:0000256" key="3">
    <source>
        <dbReference type="ARBA" id="ARBA00022801"/>
    </source>
</evidence>
<feature type="region of interest" description="Disordered" evidence="4">
    <location>
        <begin position="117"/>
        <end position="144"/>
    </location>
</feature>
<protein>
    <recommendedName>
        <fullName evidence="5">Ubiquitin-like protease family profile domain-containing protein</fullName>
    </recommendedName>
</protein>
<dbReference type="EMBL" id="JABFUD020000023">
    <property type="protein sequence ID" value="KAI5061254.1"/>
    <property type="molecule type" value="Genomic_DNA"/>
</dbReference>
<keyword evidence="7" id="KW-1185">Reference proteome</keyword>
<dbReference type="SUPFAM" id="SSF54001">
    <property type="entry name" value="Cysteine proteinases"/>
    <property type="match status" value="1"/>
</dbReference>
<keyword evidence="3" id="KW-0378">Hydrolase</keyword>
<evidence type="ECO:0000256" key="2">
    <source>
        <dbReference type="ARBA" id="ARBA00022670"/>
    </source>
</evidence>
<dbReference type="OrthoDB" id="1982832at2759"/>
<gene>
    <name evidence="6" type="ORF">GOP47_0023759</name>
</gene>
<evidence type="ECO:0000256" key="4">
    <source>
        <dbReference type="SAM" id="MobiDB-lite"/>
    </source>
</evidence>
<dbReference type="GO" id="GO:0008234">
    <property type="term" value="F:cysteine-type peptidase activity"/>
    <property type="evidence" value="ECO:0007669"/>
    <property type="project" value="InterPro"/>
</dbReference>
<evidence type="ECO:0000259" key="5">
    <source>
        <dbReference type="PROSITE" id="PS50600"/>
    </source>
</evidence>
<proteinExistence type="inferred from homology"/>
<feature type="domain" description="Ubiquitin-like protease family profile" evidence="5">
    <location>
        <begin position="167"/>
        <end position="383"/>
    </location>
</feature>
<name>A0A9D4Z4S1_ADICA</name>
<dbReference type="AlphaFoldDB" id="A0A9D4Z4S1"/>
<dbReference type="PROSITE" id="PS50600">
    <property type="entry name" value="ULP_PROTEASE"/>
    <property type="match status" value="1"/>
</dbReference>